<dbReference type="Proteomes" id="UP001595724">
    <property type="component" value="Unassembled WGS sequence"/>
</dbReference>
<dbReference type="GO" id="GO:0008745">
    <property type="term" value="F:N-acetylmuramoyl-L-alanine amidase activity"/>
    <property type="evidence" value="ECO:0007669"/>
    <property type="project" value="UniProtKB-EC"/>
</dbReference>
<keyword evidence="5" id="KW-0732">Signal</keyword>
<reference evidence="8" key="1">
    <citation type="journal article" date="2019" name="Int. J. Syst. Evol. Microbiol.">
        <title>The Global Catalogue of Microorganisms (GCM) 10K type strain sequencing project: providing services to taxonomists for standard genome sequencing and annotation.</title>
        <authorList>
            <consortium name="The Broad Institute Genomics Platform"/>
            <consortium name="The Broad Institute Genome Sequencing Center for Infectious Disease"/>
            <person name="Wu L."/>
            <person name="Ma J."/>
        </authorList>
    </citation>
    <scope>NUCLEOTIDE SEQUENCE [LARGE SCALE GENOMIC DNA]</scope>
    <source>
        <strain evidence="8">KCTC 42211</strain>
    </source>
</reference>
<feature type="chain" id="PRO_5046870598" description="N-acetylmuramoyl-L-alanine amidase" evidence="5">
    <location>
        <begin position="23"/>
        <end position="639"/>
    </location>
</feature>
<gene>
    <name evidence="7" type="ORF">ACFOM9_08635</name>
</gene>
<evidence type="ECO:0000256" key="3">
    <source>
        <dbReference type="ARBA" id="ARBA00022801"/>
    </source>
</evidence>
<comment type="catalytic activity">
    <reaction evidence="1">
        <text>Hydrolyzes the link between N-acetylmuramoyl residues and L-amino acid residues in certain cell-wall glycopeptides.</text>
        <dbReference type="EC" id="3.5.1.28"/>
    </reaction>
</comment>
<dbReference type="SMART" id="SM00644">
    <property type="entry name" value="Ami_2"/>
    <property type="match status" value="1"/>
</dbReference>
<organism evidence="7 8">
    <name type="scientific">Luteimonas notoginsengisoli</name>
    <dbReference type="NCBI Taxonomy" id="1578200"/>
    <lineage>
        <taxon>Bacteria</taxon>
        <taxon>Pseudomonadati</taxon>
        <taxon>Pseudomonadota</taxon>
        <taxon>Gammaproteobacteria</taxon>
        <taxon>Lysobacterales</taxon>
        <taxon>Lysobacteraceae</taxon>
        <taxon>Luteimonas</taxon>
    </lineage>
</organism>
<evidence type="ECO:0000259" key="6">
    <source>
        <dbReference type="SMART" id="SM00644"/>
    </source>
</evidence>
<dbReference type="InterPro" id="IPR036505">
    <property type="entry name" value="Amidase/PGRP_sf"/>
</dbReference>
<evidence type="ECO:0000256" key="5">
    <source>
        <dbReference type="SAM" id="SignalP"/>
    </source>
</evidence>
<evidence type="ECO:0000313" key="7">
    <source>
        <dbReference type="EMBL" id="MFC3660128.1"/>
    </source>
</evidence>
<dbReference type="CDD" id="cd06583">
    <property type="entry name" value="PGRP"/>
    <property type="match status" value="1"/>
</dbReference>
<name>A0ABV7UTV4_9GAMM</name>
<dbReference type="RefSeq" id="WP_386709028.1">
    <property type="nucleotide sequence ID" value="NZ_JBHRYF010000008.1"/>
</dbReference>
<evidence type="ECO:0000256" key="1">
    <source>
        <dbReference type="ARBA" id="ARBA00001561"/>
    </source>
</evidence>
<sequence>MKHVIRTALVLAGAMGSATVSAGAIGVMPSQAADEARALAEAGATGDFARNLQAQEKRLQNERSYYPAMFRAAYARYPRIPAGTLEALAYSQSRWHQLRPDRNGEPRHGDMPQAWGVMGLYAGEGFADQVAEAAALLGTTPERVKHNPSTNILAAAVLLDRELRGTARDDEALAQALQRYAGFGGQAGAAVGDVDAYARASFAFDVLLGIDRGVNDNGIRVPERAVQWERAFPADTLVRLNAPLVRLDLDRDVPETGAFAIDPRTEQLVARAPDGEDAGIVDTSASATLATVDFPGARWVYSPNQSSRSGTAVREVAVHTMQGSYAGSISWFQNASSEVSAHYLIRSSDGQVTQMVRESQKAWHVRSHNPHSIGIEHEGYISNPDWYTTAMYNASAAITRQSCARYAGIVCTRAMRSYTTADLSDADYDIIGHQNLTDNSHTDPGKYWNWSKYYGLINPSSGTTTILDSFESSVGHFVTSPTYSGSTTGIATASTAARNCSIRHNGSCSLQVRLVDNTSSSSSWAVRLLSGSGNPGSNTGLSRNGRVGFWAFAAGSGVSVAVGIDDSDGTERSVSRALPANTWTYVEWKLSDSAQWNAWAGGANGAITASTVKLDAVWLYHANTSYTVNTYIDNVQLIN</sequence>
<evidence type="ECO:0000313" key="8">
    <source>
        <dbReference type="Proteomes" id="UP001595724"/>
    </source>
</evidence>
<evidence type="ECO:0000256" key="2">
    <source>
        <dbReference type="ARBA" id="ARBA00011901"/>
    </source>
</evidence>
<comment type="caution">
    <text evidence="7">The sequence shown here is derived from an EMBL/GenBank/DDBJ whole genome shotgun (WGS) entry which is preliminary data.</text>
</comment>
<feature type="signal peptide" evidence="5">
    <location>
        <begin position="1"/>
        <end position="22"/>
    </location>
</feature>
<keyword evidence="3 7" id="KW-0378">Hydrolase</keyword>
<keyword evidence="8" id="KW-1185">Reference proteome</keyword>
<dbReference type="EMBL" id="JBHRYF010000008">
    <property type="protein sequence ID" value="MFC3660128.1"/>
    <property type="molecule type" value="Genomic_DNA"/>
</dbReference>
<dbReference type="PANTHER" id="PTHR30417:SF1">
    <property type="entry name" value="N-ACETYLMURAMOYL-L-ALANINE AMIDASE AMID"/>
    <property type="match status" value="1"/>
</dbReference>
<dbReference type="InterPro" id="IPR002502">
    <property type="entry name" value="Amidase_domain"/>
</dbReference>
<protein>
    <recommendedName>
        <fullName evidence="2">N-acetylmuramoyl-L-alanine amidase</fullName>
        <ecNumber evidence="2">3.5.1.28</ecNumber>
    </recommendedName>
</protein>
<dbReference type="PANTHER" id="PTHR30417">
    <property type="entry name" value="N-ACETYLMURAMOYL-L-ALANINE AMIDASE AMID"/>
    <property type="match status" value="1"/>
</dbReference>
<keyword evidence="4" id="KW-0961">Cell wall biogenesis/degradation</keyword>
<dbReference type="InterPro" id="IPR051206">
    <property type="entry name" value="NAMLAA_amidase_2"/>
</dbReference>
<dbReference type="Gene3D" id="3.40.80.10">
    <property type="entry name" value="Peptidoglycan recognition protein-like"/>
    <property type="match status" value="1"/>
</dbReference>
<evidence type="ECO:0000256" key="4">
    <source>
        <dbReference type="ARBA" id="ARBA00023316"/>
    </source>
</evidence>
<accession>A0ABV7UTV4</accession>
<feature type="domain" description="N-acetylmuramoyl-L-alanine amidase" evidence="6">
    <location>
        <begin position="301"/>
        <end position="445"/>
    </location>
</feature>
<proteinExistence type="predicted"/>
<dbReference type="EC" id="3.5.1.28" evidence="2"/>
<dbReference type="Pfam" id="PF01510">
    <property type="entry name" value="Amidase_2"/>
    <property type="match status" value="1"/>
</dbReference>
<dbReference type="SUPFAM" id="SSF55846">
    <property type="entry name" value="N-acetylmuramoyl-L-alanine amidase-like"/>
    <property type="match status" value="1"/>
</dbReference>